<gene>
    <name evidence="7" type="ORF">FSP39_020957</name>
</gene>
<dbReference type="GO" id="GO:0005096">
    <property type="term" value="F:GTPase activator activity"/>
    <property type="evidence" value="ECO:0007669"/>
    <property type="project" value="UniProtKB-KW"/>
</dbReference>
<dbReference type="CDD" id="cd13354">
    <property type="entry name" value="PH-GRAM2_TCB1D9_TCB1D9B"/>
    <property type="match status" value="1"/>
</dbReference>
<evidence type="ECO:0000256" key="3">
    <source>
        <dbReference type="ARBA" id="ARBA00022837"/>
    </source>
</evidence>
<feature type="compositionally biased region" description="Low complexity" evidence="4">
    <location>
        <begin position="788"/>
        <end position="798"/>
    </location>
</feature>
<evidence type="ECO:0000259" key="6">
    <source>
        <dbReference type="PROSITE" id="PS50222"/>
    </source>
</evidence>
<evidence type="ECO:0000256" key="1">
    <source>
        <dbReference type="ARBA" id="ARBA00022468"/>
    </source>
</evidence>
<feature type="compositionally biased region" description="Low complexity" evidence="4">
    <location>
        <begin position="717"/>
        <end position="732"/>
    </location>
</feature>
<feature type="compositionally biased region" description="Low complexity" evidence="4">
    <location>
        <begin position="816"/>
        <end position="826"/>
    </location>
</feature>
<dbReference type="PANTHER" id="PTHR47666:SF1">
    <property type="entry name" value="PROTEIN VASCULAR ASSOCIATED DEATH 1, CHLOROPLASTIC"/>
    <property type="match status" value="1"/>
</dbReference>
<dbReference type="Gene3D" id="2.30.29.30">
    <property type="entry name" value="Pleckstrin-homology domain (PH domain)/Phosphotyrosine-binding domain (PTB)"/>
    <property type="match status" value="2"/>
</dbReference>
<dbReference type="EMBL" id="VSWD01000005">
    <property type="protein sequence ID" value="KAK3103678.1"/>
    <property type="molecule type" value="Genomic_DNA"/>
</dbReference>
<comment type="caution">
    <text evidence="7">The sequence shown here is derived from an EMBL/GenBank/DDBJ whole genome shotgun (WGS) entry which is preliminary data.</text>
</comment>
<dbReference type="FunFam" id="1.10.238.10:FF:000119">
    <property type="entry name" value="TBC1 domain family member 9"/>
    <property type="match status" value="1"/>
</dbReference>
<evidence type="ECO:0000256" key="4">
    <source>
        <dbReference type="SAM" id="MobiDB-lite"/>
    </source>
</evidence>
<dbReference type="Gene3D" id="1.10.8.270">
    <property type="entry name" value="putative rabgap domain of human tbc1 domain family member 14 like domains"/>
    <property type="match status" value="1"/>
</dbReference>
<feature type="compositionally biased region" description="Acidic residues" evidence="4">
    <location>
        <begin position="737"/>
        <end position="746"/>
    </location>
</feature>
<feature type="domain" description="Rab-GAP TBC" evidence="5">
    <location>
        <begin position="283"/>
        <end position="470"/>
    </location>
</feature>
<dbReference type="SMART" id="SM00568">
    <property type="entry name" value="GRAM"/>
    <property type="match status" value="2"/>
</dbReference>
<dbReference type="PROSITE" id="PS50086">
    <property type="entry name" value="TBC_RABGAP"/>
    <property type="match status" value="1"/>
</dbReference>
<dbReference type="SMART" id="SM00164">
    <property type="entry name" value="TBC"/>
    <property type="match status" value="1"/>
</dbReference>
<feature type="non-terminal residue" evidence="7">
    <location>
        <position position="1"/>
    </location>
</feature>
<dbReference type="InterPro" id="IPR004182">
    <property type="entry name" value="GRAM"/>
</dbReference>
<dbReference type="InterPro" id="IPR002048">
    <property type="entry name" value="EF_hand_dom"/>
</dbReference>
<dbReference type="GO" id="GO:0005509">
    <property type="term" value="F:calcium ion binding"/>
    <property type="evidence" value="ECO:0007669"/>
    <property type="project" value="InterPro"/>
</dbReference>
<evidence type="ECO:0000313" key="8">
    <source>
        <dbReference type="Proteomes" id="UP001186944"/>
    </source>
</evidence>
<keyword evidence="8" id="KW-1185">Reference proteome</keyword>
<protein>
    <recommendedName>
        <fullName evidence="9">TBC1 domain family member 9</fullName>
    </recommendedName>
</protein>
<dbReference type="SUPFAM" id="SSF47923">
    <property type="entry name" value="Ypt/Rab-GAP domain of gyp1p"/>
    <property type="match status" value="2"/>
</dbReference>
<dbReference type="InterPro" id="IPR011993">
    <property type="entry name" value="PH-like_dom_sf"/>
</dbReference>
<dbReference type="Gene3D" id="1.10.472.80">
    <property type="entry name" value="Ypt/Rab-GAP domain of gyp1p, domain 3"/>
    <property type="match status" value="1"/>
</dbReference>
<dbReference type="Gene3D" id="1.10.238.10">
    <property type="entry name" value="EF-hand"/>
    <property type="match status" value="1"/>
</dbReference>
<evidence type="ECO:0000256" key="2">
    <source>
        <dbReference type="ARBA" id="ARBA00022737"/>
    </source>
</evidence>
<evidence type="ECO:0008006" key="9">
    <source>
        <dbReference type="Google" id="ProtNLM"/>
    </source>
</evidence>
<evidence type="ECO:0000313" key="7">
    <source>
        <dbReference type="EMBL" id="KAK3103678.1"/>
    </source>
</evidence>
<keyword evidence="2" id="KW-0677">Repeat</keyword>
<dbReference type="Proteomes" id="UP001186944">
    <property type="component" value="Unassembled WGS sequence"/>
</dbReference>
<feature type="region of interest" description="Disordered" evidence="4">
    <location>
        <begin position="711"/>
        <end position="832"/>
    </location>
</feature>
<dbReference type="Pfam" id="PF02893">
    <property type="entry name" value="GRAM"/>
    <property type="match status" value="2"/>
</dbReference>
<reference evidence="7" key="1">
    <citation type="submission" date="2019-08" db="EMBL/GenBank/DDBJ databases">
        <title>The improved chromosome-level genome for the pearl oyster Pinctada fucata martensii using PacBio sequencing and Hi-C.</title>
        <authorList>
            <person name="Zheng Z."/>
        </authorList>
    </citation>
    <scope>NUCLEOTIDE SEQUENCE</scope>
    <source>
        <strain evidence="7">ZZ-2019</strain>
        <tissue evidence="7">Adductor muscle</tissue>
    </source>
</reference>
<dbReference type="InterPro" id="IPR011992">
    <property type="entry name" value="EF-hand-dom_pair"/>
</dbReference>
<dbReference type="InterPro" id="IPR036017">
    <property type="entry name" value="TCB1D9/TCB1D9B_PH-GRAM2"/>
</dbReference>
<keyword evidence="1" id="KW-0343">GTPase activation</keyword>
<feature type="region of interest" description="Disordered" evidence="4">
    <location>
        <begin position="917"/>
        <end position="995"/>
    </location>
</feature>
<dbReference type="InterPro" id="IPR000195">
    <property type="entry name" value="Rab-GAP-TBC_dom"/>
</dbReference>
<dbReference type="FunFam" id="1.10.8.270:FF:000002">
    <property type="entry name" value="TBC1 domain family member 9B"/>
    <property type="match status" value="1"/>
</dbReference>
<feature type="compositionally biased region" description="Polar residues" evidence="4">
    <location>
        <begin position="956"/>
        <end position="995"/>
    </location>
</feature>
<sequence length="1048" mass="119387">DATEFVKCKIESMVANETKHTEDYSCSYWKSKVPRQGWLYLSINHMCFYSFLMGREAKVIIRWTDITYYFSMLLHSNETFRLMEQLANMAMKQLMQEGGFEEDKTIVGRTKRRTPKKMSHIKRDLDARARSNAFRLAFRLPLSEKLDGDMPCLLWTPYNKHYVAGRMYLSHNYICFASRVSGLVNIVLPMREVQLVEKIENTTGAEANNDALLITTKGKVNFMFSQLPERDLILEKISDFLSIQPETPSRQNSQCETGTDSEEFTIQPALVSVFGRRDSDEMSSKETIKVHLWDVHFSEFGRWYLTLVTTAGIVEQCSGKNSLATDEIERDLHRSLPEHPAFQSDLGIGALRRVLTAYAWRNPSIGYCQAMNIVTSVLLLYTNEEEAFWLLVAICERLLPDYYNTKVVGALIDQNVFEELIKENLPNLYQKLDTLGLLSMISLSWFLTIFLSVMPFNCAVNILDCFFFDGARVIFQVALTILDKKESQLLSAKDDGEAMTVLSTYLENITNHQSSLPHIDHTSMMGGEQKEPSDDVSDLIDESYRKFGEISNEDIEKLRLKYRLQVVQNIEDSTRRNILRSVGGHTLFQGKELEDLYVLFKEEYLTSCYWRTSQQPVDIGEKFDPSRPYYELYKVDFEQFKTMFFSLSPWASPSEGGNLALRAFKFLDDNKDNMINFKEFVYIFGVMCKGDVTLKLKLLYLLHQIDVVNVEEEEEVTSPSTESTESAVEATTFFDDGTSEILDEEIILPGDVIEEEKPSDIKEEEDLEKDETRQEENEEEGGKEESSEGQTTESYSSSRTEPCPIPGTVDGVQRTSSMSSSQSGSYRESDLTSSLQRMYAKKKELNRTDSKAEFKDVPRLNQSQFISMWRTLYDMFSDQAEEQKLYHSVATVGTLLLEIGEVAKRFYLTKSLSESSQGESIATSVGSEPEIQSASPATNTSGDPSVNEISSSVSSQEKVTNQGDSGIDVRTTTSIQENDSTTPLAETSTVTSKPDSDWSISFEQFIASVLTEQPLVSYFERQIDVTDAVDKMRNRRLVRQLSQAPDKK</sequence>
<name>A0AA88YF67_PINIB</name>
<dbReference type="SUPFAM" id="SSF47473">
    <property type="entry name" value="EF-hand"/>
    <property type="match status" value="1"/>
</dbReference>
<proteinExistence type="predicted"/>
<dbReference type="Pfam" id="PF00566">
    <property type="entry name" value="RabGAP-TBC"/>
    <property type="match status" value="1"/>
</dbReference>
<organism evidence="7 8">
    <name type="scientific">Pinctada imbricata</name>
    <name type="common">Atlantic pearl-oyster</name>
    <name type="synonym">Pinctada martensii</name>
    <dbReference type="NCBI Taxonomy" id="66713"/>
    <lineage>
        <taxon>Eukaryota</taxon>
        <taxon>Metazoa</taxon>
        <taxon>Spiralia</taxon>
        <taxon>Lophotrochozoa</taxon>
        <taxon>Mollusca</taxon>
        <taxon>Bivalvia</taxon>
        <taxon>Autobranchia</taxon>
        <taxon>Pteriomorphia</taxon>
        <taxon>Pterioida</taxon>
        <taxon>Pterioidea</taxon>
        <taxon>Pteriidae</taxon>
        <taxon>Pinctada</taxon>
    </lineage>
</organism>
<dbReference type="PANTHER" id="PTHR47666">
    <property type="entry name" value="PROTEIN VASCULAR ASSOCIATED DEATH 1, CHLOROPLASTIC"/>
    <property type="match status" value="1"/>
</dbReference>
<accession>A0AA88YF67</accession>
<feature type="compositionally biased region" description="Polar residues" evidence="4">
    <location>
        <begin position="917"/>
        <end position="949"/>
    </location>
</feature>
<dbReference type="InterPro" id="IPR018247">
    <property type="entry name" value="EF_Hand_1_Ca_BS"/>
</dbReference>
<dbReference type="PROSITE" id="PS50222">
    <property type="entry name" value="EF_HAND_2"/>
    <property type="match status" value="1"/>
</dbReference>
<dbReference type="AlphaFoldDB" id="A0AA88YF67"/>
<dbReference type="PROSITE" id="PS00018">
    <property type="entry name" value="EF_HAND_1"/>
    <property type="match status" value="1"/>
</dbReference>
<keyword evidence="3" id="KW-0106">Calcium</keyword>
<dbReference type="InterPro" id="IPR035969">
    <property type="entry name" value="Rab-GAP_TBC_sf"/>
</dbReference>
<evidence type="ECO:0000259" key="5">
    <source>
        <dbReference type="PROSITE" id="PS50086"/>
    </source>
</evidence>
<feature type="domain" description="EF-hand" evidence="6">
    <location>
        <begin position="655"/>
        <end position="690"/>
    </location>
</feature>